<organism evidence="1 2">
    <name type="scientific">Anoxybacillus flavithermus</name>
    <dbReference type="NCBI Taxonomy" id="33934"/>
    <lineage>
        <taxon>Bacteria</taxon>
        <taxon>Bacillati</taxon>
        <taxon>Bacillota</taxon>
        <taxon>Bacilli</taxon>
        <taxon>Bacillales</taxon>
        <taxon>Anoxybacillaceae</taxon>
        <taxon>Anoxybacillus</taxon>
    </lineage>
</organism>
<dbReference type="PATRIC" id="fig|33934.7.peg.256"/>
<keyword evidence="2" id="KW-1185">Reference proteome</keyword>
<protein>
    <submittedName>
        <fullName evidence="1">Mobile element protein</fullName>
    </submittedName>
</protein>
<dbReference type="EMBL" id="LUCQ01000028">
    <property type="protein sequence ID" value="OAO82256.1"/>
    <property type="molecule type" value="Genomic_DNA"/>
</dbReference>
<dbReference type="Proteomes" id="UP000078336">
    <property type="component" value="Unassembled WGS sequence"/>
</dbReference>
<comment type="caution">
    <text evidence="1">The sequence shown here is derived from an EMBL/GenBank/DDBJ whole genome shotgun (WGS) entry which is preliminary data.</text>
</comment>
<accession>A0A178TL33</accession>
<gene>
    <name evidence="1" type="ORF">TAF16_0349</name>
</gene>
<sequence>MIQKVRKEEERWIFELSLPEQCPLCLVCLKRTIKMTGKKKQ</sequence>
<dbReference type="AlphaFoldDB" id="A0A178TL33"/>
<proteinExistence type="predicted"/>
<reference evidence="1 2" key="1">
    <citation type="submission" date="2016-03" db="EMBL/GenBank/DDBJ databases">
        <title>Spore heat resistance.</title>
        <authorList>
            <person name="Boekhorst J."/>
            <person name="Berendsen E.M."/>
            <person name="Wells-Bennik M.H."/>
            <person name="Kuipers O.P."/>
        </authorList>
    </citation>
    <scope>NUCLEOTIDE SEQUENCE [LARGE SCALE GENOMIC DNA]</scope>
    <source>
        <strain evidence="1 2">AF16</strain>
    </source>
</reference>
<evidence type="ECO:0000313" key="1">
    <source>
        <dbReference type="EMBL" id="OAO82256.1"/>
    </source>
</evidence>
<evidence type="ECO:0000313" key="2">
    <source>
        <dbReference type="Proteomes" id="UP000078336"/>
    </source>
</evidence>
<name>A0A178TL33_9BACL</name>